<dbReference type="PANTHER" id="PTHR16036">
    <property type="entry name" value="ANKYRIN REPEAT AND ZINC FINGER DOMAIN-CONTAINING PROTEIN 1"/>
    <property type="match status" value="1"/>
</dbReference>
<dbReference type="SMART" id="SM00248">
    <property type="entry name" value="ANK"/>
    <property type="match status" value="2"/>
</dbReference>
<dbReference type="PROSITE" id="PS50088">
    <property type="entry name" value="ANK_REPEAT"/>
    <property type="match status" value="1"/>
</dbReference>
<proteinExistence type="inferred from homology"/>
<feature type="region of interest" description="Disordered" evidence="15">
    <location>
        <begin position="785"/>
        <end position="821"/>
    </location>
</feature>
<evidence type="ECO:0000256" key="11">
    <source>
        <dbReference type="ARBA" id="ARBA00023043"/>
    </source>
</evidence>
<feature type="repeat" description="ANK" evidence="13">
    <location>
        <begin position="706"/>
        <end position="738"/>
    </location>
</feature>
<dbReference type="GeneID" id="111115050"/>
<keyword evidence="6" id="KW-0677">Repeat</keyword>
<sequence length="901" mass="101802">MSDKKEPPQSSTIDQVVTPPDRLLEEIREEVKTRTPKSSPKRLQKRASKRYWTVHFYNSTDALSKLTGLTVANCNPTTEHNPPLHSEESGNIQIEKPASEPTDQEQIVIVQIPDRMACNSCGIQFQSREEQKEHFKSDWHRYNLQRKLKGKTTMTEDEFDDVCESVSSISGSDSDSETEDAPPPRLPRPLQLQQQEEALSSCDSEGETGGASEGEGGGALDDSARKYPKIFFRNAEGLLVSVYRCVIHHKKVRTQNQSDLISLVRDIPEQMKWAVLMCGGGHFAGAVFDKENLKLHKTFHRYVVRAKRGTAQGTRDSQGNAPKSAGASIRRHNEAALREDIKTLLESWKGELASCNKIFIRAPGGNRRLFLHGKSPPFNKEDERIRMIPFPTRRPTLNEVRRVFEMLSSIECYGDESDIQDFVPISPPVTFNPTLGQLEVITKDPTKIRQRRISGEKSNREASPLATEKLKEKVVFQGQQIKMIEDEIQSENTPGSSSAGSTTSAADLVETMEAISTLELQEFEATPRRKKNKNRKRRPSKHQEEPDSNPLEEEKYHLKNSLFTACKTGDVETLRNLLAVFSLSVPSLESPEKKALPVAINNENLEQEPSIEMVVTDEHAEKYKDMQDNGSTHTNSGDNSSDKGVTPTYVSFSGTENLQDNLILKDSIQKPFGKTSSRPASIVSKSEELLSPVDTNDMLNEPIGDNKYSLLHIAAREGHRKVIRLLLEFGANPAMRDKFGQPPYTSAKDKECRNEFRKFMGQYPDRYDYKTAQIPSALTNDMELERKQKAAERRKQQKKAKQERLKEQREDEATKEAEEREKKRFLALSDREKRALAAEKRLLKTLEGSGQKSPVLSRCFHCGVDTTGKVPFEYSDLKFCTPKCLKQHRMTDAYASLNVKS</sequence>
<dbReference type="InterPro" id="IPR013087">
    <property type="entry name" value="Znf_C2H2_type"/>
</dbReference>
<dbReference type="Pfam" id="PF18716">
    <property type="entry name" value="VATC"/>
    <property type="match status" value="1"/>
</dbReference>
<feature type="compositionally biased region" description="Low complexity" evidence="15">
    <location>
        <begin position="188"/>
        <end position="199"/>
    </location>
</feature>
<dbReference type="InterPro" id="IPR041540">
    <property type="entry name" value="VATC"/>
</dbReference>
<dbReference type="InterPro" id="IPR041175">
    <property type="entry name" value="VLRF1/Vms1"/>
</dbReference>
<feature type="region of interest" description="Disordered" evidence="15">
    <location>
        <begin position="309"/>
        <end position="329"/>
    </location>
</feature>
<dbReference type="Proteomes" id="UP000694844">
    <property type="component" value="Chromosome 9"/>
</dbReference>
<evidence type="ECO:0000256" key="3">
    <source>
        <dbReference type="ARBA" id="ARBA00022490"/>
    </source>
</evidence>
<dbReference type="GO" id="GO:0036503">
    <property type="term" value="P:ERAD pathway"/>
    <property type="evidence" value="ECO:0007669"/>
    <property type="project" value="TreeGrafter"/>
</dbReference>
<dbReference type="InterPro" id="IPR002110">
    <property type="entry name" value="Ankyrin_rpt"/>
</dbReference>
<keyword evidence="11 13" id="KW-0040">ANK repeat</keyword>
<gene>
    <name evidence="18 19" type="primary">LOC111115050</name>
</gene>
<feature type="region of interest" description="Disordered" evidence="15">
    <location>
        <begin position="164"/>
        <end position="220"/>
    </location>
</feature>
<feature type="region of interest" description="Disordered" evidence="15">
    <location>
        <begin position="446"/>
        <end position="466"/>
    </location>
</feature>
<evidence type="ECO:0000256" key="9">
    <source>
        <dbReference type="ARBA" id="ARBA00022801"/>
    </source>
</evidence>
<dbReference type="RefSeq" id="XP_022309333.1">
    <property type="nucleotide sequence ID" value="XM_022453625.1"/>
</dbReference>
<evidence type="ECO:0000256" key="13">
    <source>
        <dbReference type="PROSITE-ProRule" id="PRU00023"/>
    </source>
</evidence>
<keyword evidence="5" id="KW-0479">Metal-binding</keyword>
<dbReference type="KEGG" id="cvn:111115050"/>
<keyword evidence="12" id="KW-0175">Coiled coil</keyword>
<keyword evidence="4 14" id="KW-0540">Nuclease</keyword>
<feature type="domain" description="VLRF1" evidence="16">
    <location>
        <begin position="269"/>
        <end position="410"/>
    </location>
</feature>
<dbReference type="Pfam" id="PF18826">
    <property type="entry name" value="bVLRF1"/>
    <property type="match status" value="1"/>
</dbReference>
<evidence type="ECO:0000313" key="19">
    <source>
        <dbReference type="RefSeq" id="XP_022309333.1"/>
    </source>
</evidence>
<name>A0A8B8C100_CRAVI</name>
<evidence type="ECO:0000256" key="2">
    <source>
        <dbReference type="ARBA" id="ARBA00009262"/>
    </source>
</evidence>
<feature type="compositionally biased region" description="Gly residues" evidence="15">
    <location>
        <begin position="207"/>
        <end position="219"/>
    </location>
</feature>
<dbReference type="Pfam" id="PF00023">
    <property type="entry name" value="Ank"/>
    <property type="match status" value="1"/>
</dbReference>
<keyword evidence="7 14" id="KW-0255">Endonuclease</keyword>
<comment type="subcellular location">
    <subcellularLocation>
        <location evidence="1">Cytoplasm</location>
    </subcellularLocation>
</comment>
<dbReference type="InterPro" id="IPR036770">
    <property type="entry name" value="Ankyrin_rpt-contain_sf"/>
</dbReference>
<dbReference type="AlphaFoldDB" id="A0A8B8C100"/>
<feature type="region of interest" description="Disordered" evidence="15">
    <location>
        <begin position="1"/>
        <end position="23"/>
    </location>
</feature>
<keyword evidence="8" id="KW-0863">Zinc-finger</keyword>
<protein>
    <submittedName>
        <fullName evidence="18 19">Ankyrin repeat and zinc finger domain-containing protein 1-like</fullName>
    </submittedName>
</protein>
<accession>A0A8B8C100</accession>
<evidence type="ECO:0000256" key="7">
    <source>
        <dbReference type="ARBA" id="ARBA00022759"/>
    </source>
</evidence>
<evidence type="ECO:0000256" key="1">
    <source>
        <dbReference type="ARBA" id="ARBA00004496"/>
    </source>
</evidence>
<feature type="compositionally biased region" description="Polar residues" evidence="15">
    <location>
        <begin position="628"/>
        <end position="645"/>
    </location>
</feature>
<keyword evidence="9 14" id="KW-0378">Hydrolase</keyword>
<dbReference type="PANTHER" id="PTHR16036:SF2">
    <property type="entry name" value="TRNA ENDONUCLEASE ANKZF1"/>
    <property type="match status" value="1"/>
</dbReference>
<evidence type="ECO:0000256" key="4">
    <source>
        <dbReference type="ARBA" id="ARBA00022722"/>
    </source>
</evidence>
<feature type="compositionally biased region" description="Polar residues" evidence="15">
    <location>
        <begin position="311"/>
        <end position="321"/>
    </location>
</feature>
<feature type="region of interest" description="Disordered" evidence="15">
    <location>
        <begin position="626"/>
        <end position="645"/>
    </location>
</feature>
<evidence type="ECO:0000313" key="18">
    <source>
        <dbReference type="RefSeq" id="XP_022309332.1"/>
    </source>
</evidence>
<dbReference type="InterPro" id="IPR047139">
    <property type="entry name" value="ANKZ1/VMS1"/>
</dbReference>
<reference evidence="18 19" key="1">
    <citation type="submission" date="2025-04" db="UniProtKB">
        <authorList>
            <consortium name="RefSeq"/>
        </authorList>
    </citation>
    <scope>IDENTIFICATION</scope>
    <source>
        <tissue evidence="18 19">Whole sample</tissue>
    </source>
</reference>
<evidence type="ECO:0000256" key="15">
    <source>
        <dbReference type="SAM" id="MobiDB-lite"/>
    </source>
</evidence>
<evidence type="ECO:0000256" key="6">
    <source>
        <dbReference type="ARBA" id="ARBA00022737"/>
    </source>
</evidence>
<dbReference type="RefSeq" id="XP_022309332.1">
    <property type="nucleotide sequence ID" value="XM_022453624.1"/>
</dbReference>
<dbReference type="GO" id="GO:0016787">
    <property type="term" value="F:hydrolase activity"/>
    <property type="evidence" value="ECO:0007669"/>
    <property type="project" value="UniProtKB-KW"/>
</dbReference>
<keyword evidence="10" id="KW-0862">Zinc</keyword>
<dbReference type="PROSITE" id="PS52044">
    <property type="entry name" value="VLRF1"/>
    <property type="match status" value="1"/>
</dbReference>
<feature type="region of interest" description="Disordered" evidence="15">
    <location>
        <begin position="518"/>
        <end position="553"/>
    </location>
</feature>
<feature type="compositionally biased region" description="Basic and acidic residues" evidence="15">
    <location>
        <begin position="446"/>
        <end position="460"/>
    </location>
</feature>
<evidence type="ECO:0000259" key="16">
    <source>
        <dbReference type="PROSITE" id="PS52044"/>
    </source>
</evidence>
<dbReference type="GO" id="GO:0004519">
    <property type="term" value="F:endonuclease activity"/>
    <property type="evidence" value="ECO:0007669"/>
    <property type="project" value="UniProtKB-KW"/>
</dbReference>
<dbReference type="PROSITE" id="PS00028">
    <property type="entry name" value="ZINC_FINGER_C2H2_1"/>
    <property type="match status" value="1"/>
</dbReference>
<keyword evidence="17" id="KW-1185">Reference proteome</keyword>
<feature type="active site" evidence="14">
    <location>
        <position position="312"/>
    </location>
</feature>
<dbReference type="OrthoDB" id="429841at2759"/>
<evidence type="ECO:0000313" key="17">
    <source>
        <dbReference type="Proteomes" id="UP000694844"/>
    </source>
</evidence>
<feature type="compositionally biased region" description="Low complexity" evidence="15">
    <location>
        <begin position="164"/>
        <end position="173"/>
    </location>
</feature>
<dbReference type="SUPFAM" id="SSF48403">
    <property type="entry name" value="Ankyrin repeat"/>
    <property type="match status" value="1"/>
</dbReference>
<evidence type="ECO:0000256" key="14">
    <source>
        <dbReference type="PROSITE-ProRule" id="PRU01389"/>
    </source>
</evidence>
<evidence type="ECO:0000256" key="8">
    <source>
        <dbReference type="ARBA" id="ARBA00022771"/>
    </source>
</evidence>
<keyword evidence="3 14" id="KW-0963">Cytoplasm</keyword>
<dbReference type="Gene3D" id="1.25.40.20">
    <property type="entry name" value="Ankyrin repeat-containing domain"/>
    <property type="match status" value="1"/>
</dbReference>
<organism evidence="17 19">
    <name type="scientific">Crassostrea virginica</name>
    <name type="common">Eastern oyster</name>
    <dbReference type="NCBI Taxonomy" id="6565"/>
    <lineage>
        <taxon>Eukaryota</taxon>
        <taxon>Metazoa</taxon>
        <taxon>Spiralia</taxon>
        <taxon>Lophotrochozoa</taxon>
        <taxon>Mollusca</taxon>
        <taxon>Bivalvia</taxon>
        <taxon>Autobranchia</taxon>
        <taxon>Pteriomorphia</taxon>
        <taxon>Ostreida</taxon>
        <taxon>Ostreoidea</taxon>
        <taxon>Ostreidae</taxon>
        <taxon>Crassostrea</taxon>
    </lineage>
</organism>
<comment type="domain">
    <text evidence="14">The VLRF1 domain mediates binding to the 60S ribosomal subunit.</text>
</comment>
<feature type="compositionally biased region" description="Basic residues" evidence="15">
    <location>
        <begin position="528"/>
        <end position="540"/>
    </location>
</feature>
<comment type="similarity">
    <text evidence="2 14">Belongs to the ANKZF1/VMS1 family.</text>
</comment>
<evidence type="ECO:0000256" key="5">
    <source>
        <dbReference type="ARBA" id="ARBA00022723"/>
    </source>
</evidence>
<evidence type="ECO:0000256" key="12">
    <source>
        <dbReference type="ARBA" id="ARBA00023054"/>
    </source>
</evidence>
<dbReference type="GO" id="GO:0008270">
    <property type="term" value="F:zinc ion binding"/>
    <property type="evidence" value="ECO:0007669"/>
    <property type="project" value="UniProtKB-KW"/>
</dbReference>
<dbReference type="PROSITE" id="PS50297">
    <property type="entry name" value="ANK_REP_REGION"/>
    <property type="match status" value="1"/>
</dbReference>
<dbReference type="GO" id="GO:0005737">
    <property type="term" value="C:cytoplasm"/>
    <property type="evidence" value="ECO:0007669"/>
    <property type="project" value="UniProtKB-SubCell"/>
</dbReference>
<evidence type="ECO:0000256" key="10">
    <source>
        <dbReference type="ARBA" id="ARBA00022833"/>
    </source>
</evidence>